<dbReference type="AlphaFoldDB" id="A0A919FZD7"/>
<sequence>MRIAVTGSIATDHLMTFPGRFADQFIAEQLHTVSLSFLVDTLEVRRGGVAPNICFGMGQLGVAPVLVGAAGADFGEYRAWLERHGVDTASVRISEVVQTARFVCTTDADHNQIGSFYAGAMREARLIELKTVADRVQGLDLVLISADDPEAMLRHTEECRSRSIPFAADFSQQIARMDGDGIRTLLDGASYLFSNEYEKGLIESKTGWSDEEILGKVGHRVTTLGARGVRIEACGEDPVEVGVPQEEARADPTGVGDAFRAGFLSGVAWGVGLERAAQLGCMLATLVIETVGTQEYELRRDHFVDRFAKAYGDGAAADIHGHLARVLSGRPPGRSGPVR</sequence>
<dbReference type="InterPro" id="IPR029056">
    <property type="entry name" value="Ribokinase-like"/>
</dbReference>
<dbReference type="PANTHER" id="PTHR43085:SF46">
    <property type="entry name" value="ADENOSINE KINASE"/>
    <property type="match status" value="1"/>
</dbReference>
<dbReference type="InterPro" id="IPR011611">
    <property type="entry name" value="PfkB_dom"/>
</dbReference>
<keyword evidence="2" id="KW-0808">Transferase</keyword>
<dbReference type="CDD" id="cd01942">
    <property type="entry name" value="ribokinase_group_A"/>
    <property type="match status" value="1"/>
</dbReference>
<keyword evidence="6" id="KW-1185">Reference proteome</keyword>
<proteinExistence type="inferred from homology"/>
<evidence type="ECO:0000259" key="4">
    <source>
        <dbReference type="Pfam" id="PF00294"/>
    </source>
</evidence>
<evidence type="ECO:0000256" key="1">
    <source>
        <dbReference type="ARBA" id="ARBA00010688"/>
    </source>
</evidence>
<protein>
    <submittedName>
        <fullName evidence="5">Kinase</fullName>
    </submittedName>
</protein>
<dbReference type="InterPro" id="IPR050306">
    <property type="entry name" value="PfkB_Carbo_kinase"/>
</dbReference>
<reference evidence="5" key="2">
    <citation type="submission" date="2020-09" db="EMBL/GenBank/DDBJ databases">
        <authorList>
            <person name="Sun Q."/>
            <person name="Ohkuma M."/>
        </authorList>
    </citation>
    <scope>NUCLEOTIDE SEQUENCE</scope>
    <source>
        <strain evidence="5">JCM 5069</strain>
    </source>
</reference>
<dbReference type="GO" id="GO:0016301">
    <property type="term" value="F:kinase activity"/>
    <property type="evidence" value="ECO:0007669"/>
    <property type="project" value="UniProtKB-KW"/>
</dbReference>
<name>A0A919FZD7_9ACTN</name>
<evidence type="ECO:0000256" key="2">
    <source>
        <dbReference type="ARBA" id="ARBA00022679"/>
    </source>
</evidence>
<keyword evidence="3 5" id="KW-0418">Kinase</keyword>
<accession>A0A919FZD7</accession>
<organism evidence="5 6">
    <name type="scientific">Streptomyces sulfonofaciens</name>
    <dbReference type="NCBI Taxonomy" id="68272"/>
    <lineage>
        <taxon>Bacteria</taxon>
        <taxon>Bacillati</taxon>
        <taxon>Actinomycetota</taxon>
        <taxon>Actinomycetes</taxon>
        <taxon>Kitasatosporales</taxon>
        <taxon>Streptomycetaceae</taxon>
        <taxon>Streptomyces</taxon>
    </lineage>
</organism>
<reference evidence="5" key="1">
    <citation type="journal article" date="2014" name="Int. J. Syst. Evol. Microbiol.">
        <title>Complete genome sequence of Corynebacterium casei LMG S-19264T (=DSM 44701T), isolated from a smear-ripened cheese.</title>
        <authorList>
            <consortium name="US DOE Joint Genome Institute (JGI-PGF)"/>
            <person name="Walter F."/>
            <person name="Albersmeier A."/>
            <person name="Kalinowski J."/>
            <person name="Ruckert C."/>
        </authorList>
    </citation>
    <scope>NUCLEOTIDE SEQUENCE</scope>
    <source>
        <strain evidence="5">JCM 5069</strain>
    </source>
</reference>
<dbReference type="PANTHER" id="PTHR43085">
    <property type="entry name" value="HEXOKINASE FAMILY MEMBER"/>
    <property type="match status" value="1"/>
</dbReference>
<evidence type="ECO:0000313" key="5">
    <source>
        <dbReference type="EMBL" id="GHH74415.1"/>
    </source>
</evidence>
<evidence type="ECO:0000313" key="6">
    <source>
        <dbReference type="Proteomes" id="UP000603708"/>
    </source>
</evidence>
<comment type="caution">
    <text evidence="5">The sequence shown here is derived from an EMBL/GenBank/DDBJ whole genome shotgun (WGS) entry which is preliminary data.</text>
</comment>
<dbReference type="EMBL" id="BNCD01000003">
    <property type="protein sequence ID" value="GHH74415.1"/>
    <property type="molecule type" value="Genomic_DNA"/>
</dbReference>
<gene>
    <name evidence="5" type="ORF">GCM10018793_15550</name>
</gene>
<dbReference type="Gene3D" id="3.40.1190.20">
    <property type="match status" value="1"/>
</dbReference>
<dbReference type="SUPFAM" id="SSF53613">
    <property type="entry name" value="Ribokinase-like"/>
    <property type="match status" value="1"/>
</dbReference>
<feature type="domain" description="Carbohydrate kinase PfkB" evidence="4">
    <location>
        <begin position="30"/>
        <end position="295"/>
    </location>
</feature>
<dbReference type="Pfam" id="PF00294">
    <property type="entry name" value="PfkB"/>
    <property type="match status" value="1"/>
</dbReference>
<dbReference type="RefSeq" id="WP_189930154.1">
    <property type="nucleotide sequence ID" value="NZ_BNCD01000003.1"/>
</dbReference>
<comment type="similarity">
    <text evidence="1">Belongs to the carbohydrate kinase PfkB family.</text>
</comment>
<dbReference type="Proteomes" id="UP000603708">
    <property type="component" value="Unassembled WGS sequence"/>
</dbReference>
<evidence type="ECO:0000256" key="3">
    <source>
        <dbReference type="ARBA" id="ARBA00022777"/>
    </source>
</evidence>